<evidence type="ECO:0000313" key="5">
    <source>
        <dbReference type="Proteomes" id="UP000612352"/>
    </source>
</evidence>
<keyword evidence="2" id="KW-0812">Transmembrane</keyword>
<feature type="domain" description="LytR/CpsA/Psr regulator C-terminal" evidence="3">
    <location>
        <begin position="97"/>
        <end position="180"/>
    </location>
</feature>
<evidence type="ECO:0000256" key="2">
    <source>
        <dbReference type="SAM" id="Phobius"/>
    </source>
</evidence>
<keyword evidence="2" id="KW-1133">Transmembrane helix</keyword>
<feature type="region of interest" description="Disordered" evidence="1">
    <location>
        <begin position="1"/>
        <end position="27"/>
    </location>
</feature>
<evidence type="ECO:0000259" key="3">
    <source>
        <dbReference type="Pfam" id="PF13399"/>
    </source>
</evidence>
<comment type="caution">
    <text evidence="4">The sequence shown here is derived from an EMBL/GenBank/DDBJ whole genome shotgun (WGS) entry which is preliminary data.</text>
</comment>
<dbReference type="Gene3D" id="3.30.70.2390">
    <property type="match status" value="1"/>
</dbReference>
<dbReference type="Proteomes" id="UP000612352">
    <property type="component" value="Unassembled WGS sequence"/>
</dbReference>
<evidence type="ECO:0000256" key="1">
    <source>
        <dbReference type="SAM" id="MobiDB-lite"/>
    </source>
</evidence>
<dbReference type="EMBL" id="JAEDAJ010000009">
    <property type="protein sequence ID" value="MBK0332495.1"/>
    <property type="molecule type" value="Genomic_DNA"/>
</dbReference>
<keyword evidence="2" id="KW-0472">Membrane</keyword>
<feature type="region of interest" description="Disordered" evidence="1">
    <location>
        <begin position="198"/>
        <end position="219"/>
    </location>
</feature>
<name>A0ABS1BCW8_9MICO</name>
<gene>
    <name evidence="4" type="ORF">I8D64_13925</name>
</gene>
<dbReference type="Pfam" id="PF13399">
    <property type="entry name" value="LytR_C"/>
    <property type="match status" value="1"/>
</dbReference>
<sequence>MSSSHRDAHPYGRSNDDVRRRDQRRRRQRRVRITQLVVFSLAMIGMICALTFAFTQLTADDDVVAAGPSDAGTEVATGKDGVHCPDPGAKPAKPKKVEVSVLNGTSRRGLAASVTESLADRGFSTGKAGNTKAASGAVTIVYGPAGYLEATAVAAEFSKPTLKLDDREDSTVDVLVGGGFKDVVDEDDAAKTLKKAVKMPAGCSGAEDSQDSSTQDSKG</sequence>
<dbReference type="RefSeq" id="WP_200503388.1">
    <property type="nucleotide sequence ID" value="NZ_JAEDAJ010000009.1"/>
</dbReference>
<proteinExistence type="predicted"/>
<protein>
    <submittedName>
        <fullName evidence="4">LytR C-terminal domain-containing protein</fullName>
    </submittedName>
</protein>
<organism evidence="4 5">
    <name type="scientific">Brachybacterium halotolerans</name>
    <dbReference type="NCBI Taxonomy" id="2795215"/>
    <lineage>
        <taxon>Bacteria</taxon>
        <taxon>Bacillati</taxon>
        <taxon>Actinomycetota</taxon>
        <taxon>Actinomycetes</taxon>
        <taxon>Micrococcales</taxon>
        <taxon>Dermabacteraceae</taxon>
        <taxon>Brachybacterium</taxon>
    </lineage>
</organism>
<reference evidence="4 5" key="1">
    <citation type="submission" date="2020-12" db="EMBL/GenBank/DDBJ databases">
        <title>Brachybacterium sp. MASK1Z-5, whole genome shotgun sequence.</title>
        <authorList>
            <person name="Tuo L."/>
        </authorList>
    </citation>
    <scope>NUCLEOTIDE SEQUENCE [LARGE SCALE GENOMIC DNA]</scope>
    <source>
        <strain evidence="4 5">MASK1Z-5</strain>
    </source>
</reference>
<dbReference type="InterPro" id="IPR027381">
    <property type="entry name" value="LytR/CpsA/Psr_C"/>
</dbReference>
<feature type="transmembrane region" description="Helical" evidence="2">
    <location>
        <begin position="33"/>
        <end position="54"/>
    </location>
</feature>
<evidence type="ECO:0000313" key="4">
    <source>
        <dbReference type="EMBL" id="MBK0332495.1"/>
    </source>
</evidence>
<feature type="compositionally biased region" description="Basic and acidic residues" evidence="1">
    <location>
        <begin position="1"/>
        <end position="20"/>
    </location>
</feature>
<keyword evidence="5" id="KW-1185">Reference proteome</keyword>
<accession>A0ABS1BCW8</accession>
<feature type="region of interest" description="Disordered" evidence="1">
    <location>
        <begin position="74"/>
        <end position="94"/>
    </location>
</feature>